<feature type="region of interest" description="Disordered" evidence="1">
    <location>
        <begin position="558"/>
        <end position="584"/>
    </location>
</feature>
<dbReference type="RefSeq" id="WP_106220947.1">
    <property type="nucleotide sequence ID" value="NZ_PVWP01000005.1"/>
</dbReference>
<feature type="compositionally biased region" description="Low complexity" evidence="1">
    <location>
        <begin position="44"/>
        <end position="69"/>
    </location>
</feature>
<dbReference type="Proteomes" id="UP000238218">
    <property type="component" value="Unassembled WGS sequence"/>
</dbReference>
<organism evidence="2 3">
    <name type="scientific">Aphanothece cf. minutissima CCALA 015</name>
    <dbReference type="NCBI Taxonomy" id="2107695"/>
    <lineage>
        <taxon>Bacteria</taxon>
        <taxon>Bacillati</taxon>
        <taxon>Cyanobacteriota</taxon>
        <taxon>Cyanophyceae</taxon>
        <taxon>Oscillatoriophycideae</taxon>
        <taxon>Chroococcales</taxon>
        <taxon>Aphanothecaceae</taxon>
        <taxon>Aphanothece</taxon>
    </lineage>
</organism>
<keyword evidence="3" id="KW-1185">Reference proteome</keyword>
<dbReference type="EMBL" id="PVWP01000005">
    <property type="protein sequence ID" value="PSB37624.1"/>
    <property type="molecule type" value="Genomic_DNA"/>
</dbReference>
<feature type="compositionally biased region" description="Pro residues" evidence="1">
    <location>
        <begin position="454"/>
        <end position="468"/>
    </location>
</feature>
<accession>A0ABX5F7R8</accession>
<reference evidence="2 3" key="2">
    <citation type="submission" date="2018-03" db="EMBL/GenBank/DDBJ databases">
        <title>The ancient ancestry and fast evolution of plastids.</title>
        <authorList>
            <person name="Moore K.R."/>
            <person name="Magnabosco C."/>
            <person name="Momper L."/>
            <person name="Gold D.A."/>
            <person name="Bosak T."/>
            <person name="Fournier G.P."/>
        </authorList>
    </citation>
    <scope>NUCLEOTIDE SEQUENCE [LARGE SCALE GENOMIC DNA]</scope>
    <source>
        <strain evidence="2 3">CCALA 015</strain>
    </source>
</reference>
<dbReference type="PANTHER" id="PTHR30189:SF1">
    <property type="entry name" value="LPS-ASSEMBLY PROTEIN LPTD"/>
    <property type="match status" value="1"/>
</dbReference>
<evidence type="ECO:0000256" key="1">
    <source>
        <dbReference type="SAM" id="MobiDB-lite"/>
    </source>
</evidence>
<proteinExistence type="predicted"/>
<reference evidence="2 3" key="1">
    <citation type="submission" date="2018-02" db="EMBL/GenBank/DDBJ databases">
        <authorList>
            <person name="Moore K."/>
            <person name="Momper L."/>
        </authorList>
    </citation>
    <scope>NUCLEOTIDE SEQUENCE [LARGE SCALE GENOMIC DNA]</scope>
    <source>
        <strain evidence="2 3">CCALA 015</strain>
    </source>
</reference>
<dbReference type="PANTHER" id="PTHR30189">
    <property type="entry name" value="LPS-ASSEMBLY PROTEIN"/>
    <property type="match status" value="1"/>
</dbReference>
<feature type="region of interest" description="Disordered" evidence="1">
    <location>
        <begin position="450"/>
        <end position="520"/>
    </location>
</feature>
<evidence type="ECO:0000313" key="2">
    <source>
        <dbReference type="EMBL" id="PSB37624.1"/>
    </source>
</evidence>
<name>A0ABX5F7R8_9CHRO</name>
<dbReference type="InterPro" id="IPR050218">
    <property type="entry name" value="LptD"/>
</dbReference>
<feature type="region of interest" description="Disordered" evidence="1">
    <location>
        <begin position="37"/>
        <end position="135"/>
    </location>
</feature>
<dbReference type="Pfam" id="PF12600">
    <property type="entry name" value="DUF3769"/>
    <property type="match status" value="1"/>
</dbReference>
<feature type="compositionally biased region" description="Basic and acidic residues" evidence="1">
    <location>
        <begin position="506"/>
        <end position="520"/>
    </location>
</feature>
<protein>
    <submittedName>
        <fullName evidence="2">DUF3769 domain-containing protein</fullName>
    </submittedName>
</protein>
<sequence length="1066" mass="115886">MVLHPRSGRPQAPAGLTPGLVLWLGISAGLTLTAAPAQARPDAPSRLQAAQAQLPSAAPATPGAASTPDPFDDEPQVAPAADPQAGVEAPADPAPAVAQPSPRRRPLAVTPQPDPAAEPTPADPAAPPAPVLGLEAAPAGDAMPLELELTANQQGYDGQLQRFVATGSVMARLAGGRLLADRLEFEATTRTLYAVGNVRFQRGQQYLQGSRLRYALLEGVGEIDDVYGVIDLDSTKEDFDLEAEASQPLPPPEPISCTPSYPAVPVWHPYPWAVTTWAGQMYAGEFGDTFTFSGRFRPEYLGGIGLQRRLFQAGPLSLEFDANLLGHRASAQPGGGFNQAVPFSDTPGQSFGEFTGGLGLRLWLRPWLNVYFVEGLSVLTAKSNYEQTFRQNSARLLNYLAFEVEALVTPRWSAVGRIHHRSGAYGTFSGVSEGSNAYLLGLRYRFGTDKPASQPMPVPPAQGCPEAPPLASEQPDGLAQQLEQVTMGPGWTGTSGQPAPTPPVKPPEDKGGVWRNARHQERLRREAIARIPQRVENVTFERSLKAERRFGFPREFTTPEVANDFGTTRPEQLKDQTTEGNQELIKGTVSRWRIQARRLKITPNTLSGDRVGFTNDPFTPAQSWMDSEKVVITLLPNGDTLVKARRNTLRLEDRLPIRVARQRRIQKQDEVSNPLVIGNDREDRDGFFLGYNIPIKIGEKGLLNLQPQVMVQRLYTGNTDAYPLPGSPPGSTNIVEQPAKTGDYFGFDARLTGPVLGFNADARLSISTFNPDNFANGTRSFGDLSRLVKVPVLGFSTMRLFGAYRFRTWNGSLGEQDVYSAYGVSLEQQGSLPSWGKLARSYYWRMGVGNFQANPTTGTDLLQVWRANAIGSFNFSYPIWTGKPTTSPPVVSLANSPVPIVPGLRFNANLLGVAAYFSDGTNQNTIGLSGGPTLTLGRFEKPFFDYTQLTITGGITLRQGQSPLNFDRAVDLGTVGIGLSQQIVGPLVFSGGIGFNVDPNSGFYGDVTGSYLELRWQRRSYEIGVYYSPYDGLGGIRVRLNDFNFQGPGTPFIPYHPTQGVLQRPF</sequence>
<dbReference type="InterPro" id="IPR022244">
    <property type="entry name" value="DUF3769"/>
</dbReference>
<gene>
    <name evidence="2" type="ORF">C7B81_08940</name>
</gene>
<comment type="caution">
    <text evidence="2">The sequence shown here is derived from an EMBL/GenBank/DDBJ whole genome shotgun (WGS) entry which is preliminary data.</text>
</comment>
<evidence type="ECO:0000313" key="3">
    <source>
        <dbReference type="Proteomes" id="UP000238218"/>
    </source>
</evidence>
<feature type="compositionally biased region" description="Low complexity" evidence="1">
    <location>
        <begin position="89"/>
        <end position="101"/>
    </location>
</feature>
<feature type="compositionally biased region" description="Pro residues" evidence="1">
    <location>
        <begin position="112"/>
        <end position="130"/>
    </location>
</feature>